<dbReference type="GO" id="GO:0005874">
    <property type="term" value="C:microtubule"/>
    <property type="evidence" value="ECO:0007669"/>
    <property type="project" value="TreeGrafter"/>
</dbReference>
<dbReference type="Proteomes" id="UP000238479">
    <property type="component" value="Chromosome 1"/>
</dbReference>
<feature type="domain" description="GED" evidence="2">
    <location>
        <begin position="1"/>
        <end position="80"/>
    </location>
</feature>
<gene>
    <name evidence="3" type="ORF">RchiOBHm_Chr1g0343781</name>
</gene>
<dbReference type="GO" id="GO:0016020">
    <property type="term" value="C:membrane"/>
    <property type="evidence" value="ECO:0007669"/>
    <property type="project" value="TreeGrafter"/>
</dbReference>
<dbReference type="InterPro" id="IPR020850">
    <property type="entry name" value="GED_dom"/>
</dbReference>
<dbReference type="GO" id="GO:0003924">
    <property type="term" value="F:GTPase activity"/>
    <property type="evidence" value="ECO:0007669"/>
    <property type="project" value="InterPro"/>
</dbReference>
<keyword evidence="1" id="KW-0505">Motor protein</keyword>
<dbReference type="STRING" id="74649.A0A2P6SEC0"/>
<dbReference type="SMART" id="SM00302">
    <property type="entry name" value="GED"/>
    <property type="match status" value="1"/>
</dbReference>
<sequence length="80" mass="9257">MVSETLRNTIPKAVVHCQVREGKTSLLNNFYIQIGKREGKQVGQLLDEDPALMERRLQCAKRLESYKSARDEVDYLSWVC</sequence>
<dbReference type="PANTHER" id="PTHR11566">
    <property type="entry name" value="DYNAMIN"/>
    <property type="match status" value="1"/>
</dbReference>
<dbReference type="InterPro" id="IPR003130">
    <property type="entry name" value="GED"/>
</dbReference>
<dbReference type="GO" id="GO:0005525">
    <property type="term" value="F:GTP binding"/>
    <property type="evidence" value="ECO:0007669"/>
    <property type="project" value="InterPro"/>
</dbReference>
<evidence type="ECO:0000259" key="2">
    <source>
        <dbReference type="PROSITE" id="PS51388"/>
    </source>
</evidence>
<evidence type="ECO:0000313" key="3">
    <source>
        <dbReference type="EMBL" id="PRQ57029.1"/>
    </source>
</evidence>
<dbReference type="Gene3D" id="1.20.120.1240">
    <property type="entry name" value="Dynamin, middle domain"/>
    <property type="match status" value="1"/>
</dbReference>
<dbReference type="EMBL" id="PDCK01000039">
    <property type="protein sequence ID" value="PRQ57029.1"/>
    <property type="molecule type" value="Genomic_DNA"/>
</dbReference>
<evidence type="ECO:0000313" key="4">
    <source>
        <dbReference type="Proteomes" id="UP000238479"/>
    </source>
</evidence>
<comment type="caution">
    <text evidence="3">The sequence shown here is derived from an EMBL/GenBank/DDBJ whole genome shotgun (WGS) entry which is preliminary data.</text>
</comment>
<protein>
    <submittedName>
        <fullName evidence="3">Putative GTPase effector domain, Dynamin superfamily</fullName>
    </submittedName>
</protein>
<organism evidence="3 4">
    <name type="scientific">Rosa chinensis</name>
    <name type="common">China rose</name>
    <dbReference type="NCBI Taxonomy" id="74649"/>
    <lineage>
        <taxon>Eukaryota</taxon>
        <taxon>Viridiplantae</taxon>
        <taxon>Streptophyta</taxon>
        <taxon>Embryophyta</taxon>
        <taxon>Tracheophyta</taxon>
        <taxon>Spermatophyta</taxon>
        <taxon>Magnoliopsida</taxon>
        <taxon>eudicotyledons</taxon>
        <taxon>Gunneridae</taxon>
        <taxon>Pentapetalae</taxon>
        <taxon>rosids</taxon>
        <taxon>fabids</taxon>
        <taxon>Rosales</taxon>
        <taxon>Rosaceae</taxon>
        <taxon>Rosoideae</taxon>
        <taxon>Rosoideae incertae sedis</taxon>
        <taxon>Rosa</taxon>
    </lineage>
</organism>
<accession>A0A2P6SEC0</accession>
<dbReference type="GO" id="GO:0005737">
    <property type="term" value="C:cytoplasm"/>
    <property type="evidence" value="ECO:0007669"/>
    <property type="project" value="TreeGrafter"/>
</dbReference>
<dbReference type="OMA" id="HFSTWNL"/>
<proteinExistence type="predicted"/>
<dbReference type="InterPro" id="IPR022812">
    <property type="entry name" value="Dynamin"/>
</dbReference>
<dbReference type="GO" id="GO:0008017">
    <property type="term" value="F:microtubule binding"/>
    <property type="evidence" value="ECO:0007669"/>
    <property type="project" value="TreeGrafter"/>
</dbReference>
<evidence type="ECO:0000256" key="1">
    <source>
        <dbReference type="ARBA" id="ARBA00023175"/>
    </source>
</evidence>
<dbReference type="Pfam" id="PF02212">
    <property type="entry name" value="GED"/>
    <property type="match status" value="1"/>
</dbReference>
<reference evidence="3 4" key="1">
    <citation type="journal article" date="2018" name="Nat. Genet.">
        <title>The Rosa genome provides new insights in the design of modern roses.</title>
        <authorList>
            <person name="Bendahmane M."/>
        </authorList>
    </citation>
    <scope>NUCLEOTIDE SEQUENCE [LARGE SCALE GENOMIC DNA]</scope>
    <source>
        <strain evidence="4">cv. Old Blush</strain>
    </source>
</reference>
<dbReference type="PANTHER" id="PTHR11566:SF151">
    <property type="entry name" value="PHRAGMOPLASTIN DRP1E"/>
    <property type="match status" value="1"/>
</dbReference>
<dbReference type="Gramene" id="PRQ57029">
    <property type="protein sequence ID" value="PRQ57029"/>
    <property type="gene ID" value="RchiOBHm_Chr1g0343781"/>
</dbReference>
<dbReference type="PROSITE" id="PS51388">
    <property type="entry name" value="GED"/>
    <property type="match status" value="1"/>
</dbReference>
<dbReference type="AlphaFoldDB" id="A0A2P6SEC0"/>
<name>A0A2P6SEC0_ROSCH</name>
<keyword evidence="4" id="KW-1185">Reference proteome</keyword>